<dbReference type="SUPFAM" id="SSF143120">
    <property type="entry name" value="YefM-like"/>
    <property type="match status" value="1"/>
</dbReference>
<dbReference type="Pfam" id="PF02604">
    <property type="entry name" value="PhdYeFM_antitox"/>
    <property type="match status" value="1"/>
</dbReference>
<dbReference type="Proteomes" id="UP000000263">
    <property type="component" value="Chromosome"/>
</dbReference>
<dbReference type="eggNOG" id="COG2161">
    <property type="taxonomic scope" value="Bacteria"/>
</dbReference>
<dbReference type="STRING" id="383372.Rcas_1168"/>
<organism evidence="3 4">
    <name type="scientific">Roseiflexus castenholzii (strain DSM 13941 / HLO8)</name>
    <dbReference type="NCBI Taxonomy" id="383372"/>
    <lineage>
        <taxon>Bacteria</taxon>
        <taxon>Bacillati</taxon>
        <taxon>Chloroflexota</taxon>
        <taxon>Chloroflexia</taxon>
        <taxon>Chloroflexales</taxon>
        <taxon>Roseiflexineae</taxon>
        <taxon>Roseiflexaceae</taxon>
        <taxon>Roseiflexus</taxon>
    </lineage>
</organism>
<dbReference type="InterPro" id="IPR006442">
    <property type="entry name" value="Antitoxin_Phd/YefM"/>
</dbReference>
<dbReference type="HOGENOM" id="CLU_198838_0_0_0"/>
<reference evidence="3 4" key="1">
    <citation type="submission" date="2007-08" db="EMBL/GenBank/DDBJ databases">
        <title>Complete sequence of Roseiflexus castenholzii DSM 13941.</title>
        <authorList>
            <consortium name="US DOE Joint Genome Institute"/>
            <person name="Copeland A."/>
            <person name="Lucas S."/>
            <person name="Lapidus A."/>
            <person name="Barry K."/>
            <person name="Glavina del Rio T."/>
            <person name="Dalin E."/>
            <person name="Tice H."/>
            <person name="Pitluck S."/>
            <person name="Thompson L.S."/>
            <person name="Brettin T."/>
            <person name="Bruce D."/>
            <person name="Detter J.C."/>
            <person name="Han C."/>
            <person name="Tapia R."/>
            <person name="Schmutz J."/>
            <person name="Larimer F."/>
            <person name="Land M."/>
            <person name="Hauser L."/>
            <person name="Kyrpides N."/>
            <person name="Mikhailova N."/>
            <person name="Bryant D.A."/>
            <person name="Hanada S."/>
            <person name="Tsukatani Y."/>
            <person name="Richardson P."/>
        </authorList>
    </citation>
    <scope>NUCLEOTIDE SEQUENCE [LARGE SCALE GENOMIC DNA]</scope>
    <source>
        <strain evidence="4">DSM 13941 / HLO8</strain>
    </source>
</reference>
<comment type="function">
    <text evidence="2">Antitoxin component of a type II toxin-antitoxin (TA) system.</text>
</comment>
<dbReference type="KEGG" id="rca:Rcas_1168"/>
<evidence type="ECO:0000256" key="2">
    <source>
        <dbReference type="RuleBase" id="RU362080"/>
    </source>
</evidence>
<name>A7NIG5_ROSCS</name>
<proteinExistence type="inferred from homology"/>
<dbReference type="RefSeq" id="WP_012119695.1">
    <property type="nucleotide sequence ID" value="NC_009767.1"/>
</dbReference>
<evidence type="ECO:0000256" key="1">
    <source>
        <dbReference type="ARBA" id="ARBA00009981"/>
    </source>
</evidence>
<keyword evidence="4" id="KW-1185">Reference proteome</keyword>
<protein>
    <recommendedName>
        <fullName evidence="2">Antitoxin</fullName>
    </recommendedName>
</protein>
<dbReference type="AlphaFoldDB" id="A7NIG5"/>
<accession>A7NIG5</accession>
<sequence length="77" mass="8794">MKSYTYSEARQNFAALLEQARRDGAVRIQRRDGQSFVVMPEQPTTSPLDIAGITPAQAIDRDEILISIREGRRRYDP</sequence>
<dbReference type="Gene3D" id="3.40.1620.10">
    <property type="entry name" value="YefM-like domain"/>
    <property type="match status" value="1"/>
</dbReference>
<evidence type="ECO:0000313" key="4">
    <source>
        <dbReference type="Proteomes" id="UP000000263"/>
    </source>
</evidence>
<dbReference type="NCBIfam" id="TIGR01552">
    <property type="entry name" value="phd_fam"/>
    <property type="match status" value="1"/>
</dbReference>
<dbReference type="InterPro" id="IPR036165">
    <property type="entry name" value="YefM-like_sf"/>
</dbReference>
<dbReference type="EMBL" id="CP000804">
    <property type="protein sequence ID" value="ABU57265.1"/>
    <property type="molecule type" value="Genomic_DNA"/>
</dbReference>
<comment type="similarity">
    <text evidence="1 2">Belongs to the phD/YefM antitoxin family.</text>
</comment>
<dbReference type="OrthoDB" id="370795at2"/>
<gene>
    <name evidence="3" type="ordered locus">Rcas_1168</name>
</gene>
<evidence type="ECO:0000313" key="3">
    <source>
        <dbReference type="EMBL" id="ABU57265.1"/>
    </source>
</evidence>